<gene>
    <name evidence="13" type="ORF">J2800_004912</name>
</gene>
<evidence type="ECO:0000256" key="2">
    <source>
        <dbReference type="ARBA" id="ARBA00022448"/>
    </source>
</evidence>
<evidence type="ECO:0000256" key="8">
    <source>
        <dbReference type="PROSITE-ProRule" id="PRU01360"/>
    </source>
</evidence>
<dbReference type="PROSITE" id="PS52016">
    <property type="entry name" value="TONB_DEPENDENT_REC_3"/>
    <property type="match status" value="1"/>
</dbReference>
<reference evidence="13 14" key="1">
    <citation type="submission" date="2023-07" db="EMBL/GenBank/DDBJ databases">
        <title>Sorghum-associated microbial communities from plants grown in Nebraska, USA.</title>
        <authorList>
            <person name="Schachtman D."/>
        </authorList>
    </citation>
    <scope>NUCLEOTIDE SEQUENCE [LARGE SCALE GENOMIC DNA]</scope>
    <source>
        <strain evidence="13 14">DS2154</strain>
    </source>
</reference>
<keyword evidence="5 10" id="KW-0732">Signal</keyword>
<comment type="subcellular location">
    <subcellularLocation>
        <location evidence="1 8">Cell outer membrane</location>
        <topology evidence="1 8">Multi-pass membrane protein</topology>
    </subcellularLocation>
</comment>
<keyword evidence="7 8" id="KW-0998">Cell outer membrane</keyword>
<evidence type="ECO:0000313" key="14">
    <source>
        <dbReference type="Proteomes" id="UP001262754"/>
    </source>
</evidence>
<dbReference type="InterPro" id="IPR036942">
    <property type="entry name" value="Beta-barrel_TonB_sf"/>
</dbReference>
<dbReference type="Gene3D" id="2.40.170.20">
    <property type="entry name" value="TonB-dependent receptor, beta-barrel domain"/>
    <property type="match status" value="1"/>
</dbReference>
<proteinExistence type="inferred from homology"/>
<dbReference type="EMBL" id="JAVDRL010000020">
    <property type="protein sequence ID" value="MDR6534141.1"/>
    <property type="molecule type" value="Genomic_DNA"/>
</dbReference>
<keyword evidence="14" id="KW-1185">Reference proteome</keyword>
<feature type="chain" id="PRO_5046195636" evidence="10">
    <location>
        <begin position="22"/>
        <end position="733"/>
    </location>
</feature>
<accession>A0ABU1N6R9</accession>
<evidence type="ECO:0000256" key="4">
    <source>
        <dbReference type="ARBA" id="ARBA00022692"/>
    </source>
</evidence>
<keyword evidence="4 8" id="KW-0812">Transmembrane</keyword>
<keyword evidence="3 8" id="KW-1134">Transmembrane beta strand</keyword>
<dbReference type="Pfam" id="PF07715">
    <property type="entry name" value="Plug"/>
    <property type="match status" value="1"/>
</dbReference>
<feature type="region of interest" description="Disordered" evidence="9">
    <location>
        <begin position="30"/>
        <end position="49"/>
    </location>
</feature>
<evidence type="ECO:0000256" key="3">
    <source>
        <dbReference type="ARBA" id="ARBA00022452"/>
    </source>
</evidence>
<evidence type="ECO:0000256" key="7">
    <source>
        <dbReference type="ARBA" id="ARBA00023237"/>
    </source>
</evidence>
<dbReference type="InterPro" id="IPR037066">
    <property type="entry name" value="Plug_dom_sf"/>
</dbReference>
<evidence type="ECO:0000256" key="6">
    <source>
        <dbReference type="ARBA" id="ARBA00023136"/>
    </source>
</evidence>
<evidence type="ECO:0000259" key="11">
    <source>
        <dbReference type="Pfam" id="PF07715"/>
    </source>
</evidence>
<evidence type="ECO:0000259" key="12">
    <source>
        <dbReference type="Pfam" id="PF14905"/>
    </source>
</evidence>
<keyword evidence="13" id="KW-0675">Receptor</keyword>
<keyword evidence="2 8" id="KW-0813">Transport</keyword>
<evidence type="ECO:0000256" key="10">
    <source>
        <dbReference type="SAM" id="SignalP"/>
    </source>
</evidence>
<dbReference type="Gene3D" id="2.170.130.10">
    <property type="entry name" value="TonB-dependent receptor, plug domain"/>
    <property type="match status" value="1"/>
</dbReference>
<dbReference type="InterPro" id="IPR012910">
    <property type="entry name" value="Plug_dom"/>
</dbReference>
<dbReference type="Pfam" id="PF14905">
    <property type="entry name" value="OMP_b-brl_3"/>
    <property type="match status" value="1"/>
</dbReference>
<name>A0ABU1N6R9_9CAUL</name>
<keyword evidence="6 8" id="KW-0472">Membrane</keyword>
<feature type="domain" description="TonB-dependent receptor plug" evidence="11">
    <location>
        <begin position="76"/>
        <end position="156"/>
    </location>
</feature>
<feature type="compositionally biased region" description="Low complexity" evidence="9">
    <location>
        <begin position="30"/>
        <end position="41"/>
    </location>
</feature>
<organism evidence="13 14">
    <name type="scientific">Caulobacter rhizosphaerae</name>
    <dbReference type="NCBI Taxonomy" id="2010972"/>
    <lineage>
        <taxon>Bacteria</taxon>
        <taxon>Pseudomonadati</taxon>
        <taxon>Pseudomonadota</taxon>
        <taxon>Alphaproteobacteria</taxon>
        <taxon>Caulobacterales</taxon>
        <taxon>Caulobacteraceae</taxon>
        <taxon>Caulobacter</taxon>
    </lineage>
</organism>
<protein>
    <submittedName>
        <fullName evidence="13">Outer membrane receptor protein involved in Fe transport</fullName>
    </submittedName>
</protein>
<evidence type="ECO:0000256" key="1">
    <source>
        <dbReference type="ARBA" id="ARBA00004571"/>
    </source>
</evidence>
<dbReference type="InterPro" id="IPR041700">
    <property type="entry name" value="OMP_b-brl_3"/>
</dbReference>
<dbReference type="RefSeq" id="WP_310035316.1">
    <property type="nucleotide sequence ID" value="NZ_JAVDRL010000020.1"/>
</dbReference>
<dbReference type="PANTHER" id="PTHR30069">
    <property type="entry name" value="TONB-DEPENDENT OUTER MEMBRANE RECEPTOR"/>
    <property type="match status" value="1"/>
</dbReference>
<feature type="signal peptide" evidence="10">
    <location>
        <begin position="1"/>
        <end position="21"/>
    </location>
</feature>
<sequence length="733" mass="79779">MRLNVLLLAAVAGLSPNLAQAAQMAQAAPTTAKPAPAGKPAESPTAVEGVTVTSDSTAMRTSIDRRSYSVANDLTAKTGSIADALRNIPSVEVDVQGNVSLRGDPNVTIMIDGKPSSMFNGDGKADALQQMPADQIDRVEVMTNPSAAYRPDGTAGIINLITKKTRKPGATGSFKLNVGPDGRYNTGVTGNLVKGKLTLSGDAGFRYDRQKFWSTDERDTTTAANPGAHTVQDGAFKNAGSAVNLRGGIDYNLTPKDRLSGEVRFRGMDYSTGGEETFTVLGAPPSAPALAYARASSAKMDRKNGAVSGDWRHQFKGAEHELDAHLEYEVTDFQRDSQAFIDNATSADVYETFGFGADQNRVNFKLDYTRPMSGEAKLKTGLDLEGVDNDYDNHGTRGPSLAGQIVDPSRTNRFLYDQDVYAGYVTYERPFGDFTALAGLRAEQVEIRTDQVTSGQKDDNSYFRVYPSLHLGYTVSQTQTLTANYSRRVQRPQVQDLNPYRIYQDPNNYRAGNPDLKPQVTDSYELGWQYRKGPASYLATAYYRESRDGVTDVVSDLGGGVFLNTRENLAKSRNGGLELVANGKLTPKLSYNISGNAFWNEIDASDLGFAGKRSGTTLSGRASLSWQATPKDFFQLNGFTSGRRLMPQGYREPISLLNLGYRRKVSDRLNFVVTANDVLNAFKDVTVIDTPWLRERAERRANVRAVFFGFTYSFGGGKARPEQFDFGGGAVGG</sequence>
<evidence type="ECO:0000256" key="5">
    <source>
        <dbReference type="ARBA" id="ARBA00022729"/>
    </source>
</evidence>
<feature type="domain" description="Outer membrane protein beta-barrel" evidence="12">
    <location>
        <begin position="313"/>
        <end position="712"/>
    </location>
</feature>
<evidence type="ECO:0000313" key="13">
    <source>
        <dbReference type="EMBL" id="MDR6534141.1"/>
    </source>
</evidence>
<dbReference type="InterPro" id="IPR039426">
    <property type="entry name" value="TonB-dep_rcpt-like"/>
</dbReference>
<evidence type="ECO:0000256" key="9">
    <source>
        <dbReference type="SAM" id="MobiDB-lite"/>
    </source>
</evidence>
<dbReference type="SUPFAM" id="SSF56935">
    <property type="entry name" value="Porins"/>
    <property type="match status" value="1"/>
</dbReference>
<dbReference type="Proteomes" id="UP001262754">
    <property type="component" value="Unassembled WGS sequence"/>
</dbReference>
<comment type="caution">
    <text evidence="13">The sequence shown here is derived from an EMBL/GenBank/DDBJ whole genome shotgun (WGS) entry which is preliminary data.</text>
</comment>
<dbReference type="PANTHER" id="PTHR30069:SF29">
    <property type="entry name" value="HEMOGLOBIN AND HEMOGLOBIN-HAPTOGLOBIN-BINDING PROTEIN 1-RELATED"/>
    <property type="match status" value="1"/>
</dbReference>
<comment type="similarity">
    <text evidence="8">Belongs to the TonB-dependent receptor family.</text>
</comment>